<evidence type="ECO:0000313" key="5">
    <source>
        <dbReference type="Proteomes" id="UP000008820"/>
    </source>
</evidence>
<organism evidence="4 5">
    <name type="scientific">Aedes aegypti</name>
    <name type="common">Yellowfever mosquito</name>
    <name type="synonym">Culex aegypti</name>
    <dbReference type="NCBI Taxonomy" id="7159"/>
    <lineage>
        <taxon>Eukaryota</taxon>
        <taxon>Metazoa</taxon>
        <taxon>Ecdysozoa</taxon>
        <taxon>Arthropoda</taxon>
        <taxon>Hexapoda</taxon>
        <taxon>Insecta</taxon>
        <taxon>Pterygota</taxon>
        <taxon>Neoptera</taxon>
        <taxon>Endopterygota</taxon>
        <taxon>Diptera</taxon>
        <taxon>Nematocera</taxon>
        <taxon>Culicoidea</taxon>
        <taxon>Culicidae</taxon>
        <taxon>Culicinae</taxon>
        <taxon>Aedini</taxon>
        <taxon>Aedes</taxon>
        <taxon>Stegomyia</taxon>
    </lineage>
</organism>
<gene>
    <name evidence="4" type="primary">5576203</name>
</gene>
<reference evidence="4 5" key="1">
    <citation type="submission" date="2017-06" db="EMBL/GenBank/DDBJ databases">
        <title>Aedes aegypti genome working group (AGWG) sequencing and assembly.</title>
        <authorList>
            <consortium name="Aedes aegypti Genome Working Group (AGWG)"/>
            <person name="Matthews B.J."/>
        </authorList>
    </citation>
    <scope>NUCLEOTIDE SEQUENCE [LARGE SCALE GENOMIC DNA]</scope>
    <source>
        <strain evidence="4 5">LVP_AGWG</strain>
    </source>
</reference>
<dbReference type="AlphaFoldDB" id="A0A6I8TMC9"/>
<dbReference type="InParanoid" id="A0A6I8TMC9"/>
<keyword evidence="2" id="KW-1133">Transmembrane helix</keyword>
<sequence length="311" mass="33846">MWNVAVIWCILWIANLAVAYANNVAAPSTQSWELFNTVQCGETTCSITTQDCIVDRCECKPNLEQREDGSCHICPMEGQSCTGCCFGDAICYGGRCQRCYVDQNGECIAQTSLFFLTAAQVALATAMVIGVSALATLMYKTFRARSRNNSQRPLGSNLNRTGSSRISLSSIQIRVLRRLRDRPPKYETRHNYEFHQREQAAPRDDQSRTNTTPVNQSGGRSNPIIGAPPPAYDGDVASLVDFPPPYSAEPSHPSARVAIIDARRNGDSADSGVTTGHDAGVVNGAFEHDGKIEGSADINLVDNGKDKTIHI</sequence>
<dbReference type="Proteomes" id="UP000008820">
    <property type="component" value="Chromosome 1"/>
</dbReference>
<keyword evidence="3" id="KW-0732">Signal</keyword>
<feature type="transmembrane region" description="Helical" evidence="2">
    <location>
        <begin position="113"/>
        <end position="139"/>
    </location>
</feature>
<feature type="signal peptide" evidence="3">
    <location>
        <begin position="1"/>
        <end position="21"/>
    </location>
</feature>
<evidence type="ECO:0000256" key="1">
    <source>
        <dbReference type="SAM" id="MobiDB-lite"/>
    </source>
</evidence>
<feature type="compositionally biased region" description="Basic and acidic residues" evidence="1">
    <location>
        <begin position="182"/>
        <end position="207"/>
    </location>
</feature>
<feature type="compositionally biased region" description="Polar residues" evidence="1">
    <location>
        <begin position="208"/>
        <end position="220"/>
    </location>
</feature>
<keyword evidence="2" id="KW-0472">Membrane</keyword>
<evidence type="ECO:0000256" key="2">
    <source>
        <dbReference type="SAM" id="Phobius"/>
    </source>
</evidence>
<dbReference type="OrthoDB" id="7428788at2759"/>
<evidence type="ECO:0000256" key="3">
    <source>
        <dbReference type="SAM" id="SignalP"/>
    </source>
</evidence>
<keyword evidence="5" id="KW-1185">Reference proteome</keyword>
<feature type="chain" id="PRO_5043848478" evidence="3">
    <location>
        <begin position="22"/>
        <end position="311"/>
    </location>
</feature>
<name>A0A6I8TMC9_AEDAE</name>
<proteinExistence type="predicted"/>
<accession>A0A6I8TMC9</accession>
<feature type="region of interest" description="Disordered" evidence="1">
    <location>
        <begin position="182"/>
        <end position="232"/>
    </location>
</feature>
<evidence type="ECO:0000313" key="4">
    <source>
        <dbReference type="EnsemblMetazoa" id="AAEL012398-PB"/>
    </source>
</evidence>
<reference evidence="4" key="2">
    <citation type="submission" date="2020-05" db="UniProtKB">
        <authorList>
            <consortium name="EnsemblMetazoa"/>
        </authorList>
    </citation>
    <scope>IDENTIFICATION</scope>
    <source>
        <strain evidence="4">LVP_AGWG</strain>
    </source>
</reference>
<protein>
    <submittedName>
        <fullName evidence="4">Uncharacterized protein</fullName>
    </submittedName>
</protein>
<keyword evidence="2" id="KW-0812">Transmembrane</keyword>
<dbReference type="EnsemblMetazoa" id="AAEL012398-RB">
    <property type="protein sequence ID" value="AAEL012398-PB"/>
    <property type="gene ID" value="AAEL012398"/>
</dbReference>